<proteinExistence type="predicted"/>
<reference evidence="3" key="1">
    <citation type="journal article" date="2017" name="Front. Plant Sci.">
        <title>Climate Clever Clovers: New Paradigm to Reduce the Environmental Footprint of Ruminants by Breeding Low Methanogenic Forages Utilizing Haplotype Variation.</title>
        <authorList>
            <person name="Kaur P."/>
            <person name="Appels R."/>
            <person name="Bayer P.E."/>
            <person name="Keeble-Gagnere G."/>
            <person name="Wang J."/>
            <person name="Hirakawa H."/>
            <person name="Shirasawa K."/>
            <person name="Vercoe P."/>
            <person name="Stefanova K."/>
            <person name="Durmic Z."/>
            <person name="Nichols P."/>
            <person name="Revell C."/>
            <person name="Isobe S.N."/>
            <person name="Edwards D."/>
            <person name="Erskine W."/>
        </authorList>
    </citation>
    <scope>NUCLEOTIDE SEQUENCE [LARGE SCALE GENOMIC DNA]</scope>
    <source>
        <strain evidence="3">cv. Daliak</strain>
    </source>
</reference>
<name>A0A2Z6NYX9_TRISU</name>
<evidence type="ECO:0000313" key="3">
    <source>
        <dbReference type="Proteomes" id="UP000242715"/>
    </source>
</evidence>
<organism evidence="2 3">
    <name type="scientific">Trifolium subterraneum</name>
    <name type="common">Subterranean clover</name>
    <dbReference type="NCBI Taxonomy" id="3900"/>
    <lineage>
        <taxon>Eukaryota</taxon>
        <taxon>Viridiplantae</taxon>
        <taxon>Streptophyta</taxon>
        <taxon>Embryophyta</taxon>
        <taxon>Tracheophyta</taxon>
        <taxon>Spermatophyta</taxon>
        <taxon>Magnoliopsida</taxon>
        <taxon>eudicotyledons</taxon>
        <taxon>Gunneridae</taxon>
        <taxon>Pentapetalae</taxon>
        <taxon>rosids</taxon>
        <taxon>fabids</taxon>
        <taxon>Fabales</taxon>
        <taxon>Fabaceae</taxon>
        <taxon>Papilionoideae</taxon>
        <taxon>50 kb inversion clade</taxon>
        <taxon>NPAAA clade</taxon>
        <taxon>Hologalegina</taxon>
        <taxon>IRL clade</taxon>
        <taxon>Trifolieae</taxon>
        <taxon>Trifolium</taxon>
    </lineage>
</organism>
<dbReference type="AlphaFoldDB" id="A0A2Z6NYX9"/>
<protein>
    <submittedName>
        <fullName evidence="2">Uncharacterized protein</fullName>
    </submittedName>
</protein>
<keyword evidence="3" id="KW-1185">Reference proteome</keyword>
<dbReference type="EMBL" id="DF973849">
    <property type="protein sequence ID" value="GAU41165.1"/>
    <property type="molecule type" value="Genomic_DNA"/>
</dbReference>
<accession>A0A2Z6NYX9</accession>
<dbReference type="Proteomes" id="UP000242715">
    <property type="component" value="Unassembled WGS sequence"/>
</dbReference>
<sequence>MDIDDLLDREGDTVALDSYFLKRMRSISNEERLAFIARACQKKLQPKDVIEPLSQLYVEDDKEKKRKKKTKTERVTMEIPNKGNSMNVEHAAEEVIQGDGEDDDGLGFLEPNLPPTTSKATSLQAANSLWDSSLDPLTFKEGQLPLIGDSARFADTTSEDLHRLDLEHGLKGVFLNYLLSCRQEHEVLGANKKMKVIDEELADIQKMYSSVKDKLRKEIEDLKTKREKDLADLKKECEAAIEKLKE</sequence>
<feature type="coiled-coil region" evidence="1">
    <location>
        <begin position="212"/>
        <end position="243"/>
    </location>
</feature>
<evidence type="ECO:0000313" key="2">
    <source>
        <dbReference type="EMBL" id="GAU41165.1"/>
    </source>
</evidence>
<gene>
    <name evidence="2" type="ORF">TSUD_282380</name>
</gene>
<keyword evidence="1" id="KW-0175">Coiled coil</keyword>
<evidence type="ECO:0000256" key="1">
    <source>
        <dbReference type="SAM" id="Coils"/>
    </source>
</evidence>
<dbReference type="OrthoDB" id="10616555at2759"/>